<dbReference type="InterPro" id="IPR052544">
    <property type="entry name" value="Bacteriocin_Proc_Enz"/>
</dbReference>
<feature type="domain" description="Nitroreductase" evidence="1">
    <location>
        <begin position="353"/>
        <end position="443"/>
    </location>
</feature>
<comment type="caution">
    <text evidence="2">The sequence shown here is derived from an EMBL/GenBank/DDBJ whole genome shotgun (WGS) entry which is preliminary data.</text>
</comment>
<sequence>MLSDEDLLGLRARLFSLLGDACGQTGQVLPRIGLDPVCGRAVPSAGALFPYELYLVLPAGETTPSTSYISDVDANVMRAVEAPDIGALGAAAGIPAPTGALLCALVVAVARPWRSMRKYGDRGYLYTCLDVAHATASIAAAAEAQRFAPTIFLRIRRRALAHALGLSDHCREPQVVLALSADADATDRGGKGGASQRMPSVCNLPFYHAEPTDEFEQRAWEGLRAITCYHQDFPPPQVIRRHSSLAGRSPAPVGADTRDSETLWRGLFEAAPLRFSARGFLPEPLSVDALEGALRDLDADLLLDCADFDARSGVSLSLAARRIDGLEPGIYRLDPSGAMSRAVGGSDTPASFSLACMNQSVVENAAGLVVLHAPVREVLARRGRSGLCELHFHAGQVAHKLCVAAARHDFGITCIGGFDEQLIAQAVWLQSEDDAIYVIAIGKADPEAVKLDRAAIAYAHGAAQSTLQWSRLS</sequence>
<accession>A0A6N9T431</accession>
<evidence type="ECO:0000313" key="2">
    <source>
        <dbReference type="EMBL" id="NDW06021.1"/>
    </source>
</evidence>
<name>A0A6N9T431_9HYPH</name>
<evidence type="ECO:0000259" key="1">
    <source>
        <dbReference type="Pfam" id="PF00881"/>
    </source>
</evidence>
<dbReference type="SUPFAM" id="SSF55469">
    <property type="entry name" value="FMN-dependent nitroreductase-like"/>
    <property type="match status" value="1"/>
</dbReference>
<protein>
    <recommendedName>
        <fullName evidence="1">Nitroreductase domain-containing protein</fullName>
    </recommendedName>
</protein>
<dbReference type="InterPro" id="IPR000415">
    <property type="entry name" value="Nitroreductase-like"/>
</dbReference>
<proteinExistence type="predicted"/>
<dbReference type="Proteomes" id="UP000469011">
    <property type="component" value="Unassembled WGS sequence"/>
</dbReference>
<dbReference type="AlphaFoldDB" id="A0A6N9T431"/>
<organism evidence="2 3">
    <name type="scientific">Jiella pacifica</name>
    <dbReference type="NCBI Taxonomy" id="2696469"/>
    <lineage>
        <taxon>Bacteria</taxon>
        <taxon>Pseudomonadati</taxon>
        <taxon>Pseudomonadota</taxon>
        <taxon>Alphaproteobacteria</taxon>
        <taxon>Hyphomicrobiales</taxon>
        <taxon>Aurantimonadaceae</taxon>
        <taxon>Jiella</taxon>
    </lineage>
</organism>
<keyword evidence="3" id="KW-1185">Reference proteome</keyword>
<dbReference type="Pfam" id="PF00881">
    <property type="entry name" value="Nitroreductase"/>
    <property type="match status" value="1"/>
</dbReference>
<dbReference type="PANTHER" id="PTHR43745">
    <property type="entry name" value="NITROREDUCTASE MJ1384-RELATED"/>
    <property type="match status" value="1"/>
</dbReference>
<dbReference type="GO" id="GO:0016491">
    <property type="term" value="F:oxidoreductase activity"/>
    <property type="evidence" value="ECO:0007669"/>
    <property type="project" value="InterPro"/>
</dbReference>
<dbReference type="EMBL" id="JAAAMG010000013">
    <property type="protein sequence ID" value="NDW06021.1"/>
    <property type="molecule type" value="Genomic_DNA"/>
</dbReference>
<dbReference type="RefSeq" id="WP_163464499.1">
    <property type="nucleotide sequence ID" value="NZ_JAAAMG010000013.1"/>
</dbReference>
<dbReference type="InterPro" id="IPR029479">
    <property type="entry name" value="Nitroreductase"/>
</dbReference>
<reference evidence="2 3" key="1">
    <citation type="submission" date="2020-01" db="EMBL/GenBank/DDBJ databases">
        <title>Jiella pacifica sp. nov.</title>
        <authorList>
            <person name="Xue Z."/>
            <person name="Zhu S."/>
            <person name="Chen J."/>
            <person name="Yang J."/>
        </authorList>
    </citation>
    <scope>NUCLEOTIDE SEQUENCE [LARGE SCALE GENOMIC DNA]</scope>
    <source>
        <strain evidence="2 3">40Bstr34</strain>
    </source>
</reference>
<evidence type="ECO:0000313" key="3">
    <source>
        <dbReference type="Proteomes" id="UP000469011"/>
    </source>
</evidence>
<dbReference type="Gene3D" id="3.40.109.10">
    <property type="entry name" value="NADH Oxidase"/>
    <property type="match status" value="2"/>
</dbReference>
<gene>
    <name evidence="2" type="ORF">GTK09_16490</name>
</gene>
<dbReference type="PANTHER" id="PTHR43745:SF2">
    <property type="entry name" value="NITROREDUCTASE MJ1384-RELATED"/>
    <property type="match status" value="1"/>
</dbReference>